<sequence length="98" mass="11416">MKFLNDRVMKPRLLCPAFHCFIDRLNIGIVIYVDASIVFICRDDEEIEAAFIAIWERLKGVMVNDTFIKHEFVHFILGHCFDGFCSGTSCDLMRIVER</sequence>
<accession>A0A3M6TPV8</accession>
<protein>
    <submittedName>
        <fullName evidence="1">Uncharacterized protein</fullName>
    </submittedName>
</protein>
<dbReference type="AlphaFoldDB" id="A0A3M6TPV8"/>
<evidence type="ECO:0000313" key="2">
    <source>
        <dbReference type="Proteomes" id="UP000275408"/>
    </source>
</evidence>
<comment type="caution">
    <text evidence="1">The sequence shown here is derived from an EMBL/GenBank/DDBJ whole genome shotgun (WGS) entry which is preliminary data.</text>
</comment>
<gene>
    <name evidence="1" type="ORF">pdam_00022674</name>
</gene>
<proteinExistence type="predicted"/>
<reference evidence="1 2" key="1">
    <citation type="journal article" date="2018" name="Sci. Rep.">
        <title>Comparative analysis of the Pocillopora damicornis genome highlights role of immune system in coral evolution.</title>
        <authorList>
            <person name="Cunning R."/>
            <person name="Bay R.A."/>
            <person name="Gillette P."/>
            <person name="Baker A.C."/>
            <person name="Traylor-Knowles N."/>
        </authorList>
    </citation>
    <scope>NUCLEOTIDE SEQUENCE [LARGE SCALE GENOMIC DNA]</scope>
    <source>
        <strain evidence="1">RSMAS</strain>
        <tissue evidence="1">Whole animal</tissue>
    </source>
</reference>
<dbReference type="EMBL" id="RCHS01003203">
    <property type="protein sequence ID" value="RMX43410.1"/>
    <property type="molecule type" value="Genomic_DNA"/>
</dbReference>
<name>A0A3M6TPV8_POCDA</name>
<dbReference type="Proteomes" id="UP000275408">
    <property type="component" value="Unassembled WGS sequence"/>
</dbReference>
<evidence type="ECO:0000313" key="1">
    <source>
        <dbReference type="EMBL" id="RMX43410.1"/>
    </source>
</evidence>
<organism evidence="1 2">
    <name type="scientific">Pocillopora damicornis</name>
    <name type="common">Cauliflower coral</name>
    <name type="synonym">Millepora damicornis</name>
    <dbReference type="NCBI Taxonomy" id="46731"/>
    <lineage>
        <taxon>Eukaryota</taxon>
        <taxon>Metazoa</taxon>
        <taxon>Cnidaria</taxon>
        <taxon>Anthozoa</taxon>
        <taxon>Hexacorallia</taxon>
        <taxon>Scleractinia</taxon>
        <taxon>Astrocoeniina</taxon>
        <taxon>Pocilloporidae</taxon>
        <taxon>Pocillopora</taxon>
    </lineage>
</organism>
<keyword evidence="2" id="KW-1185">Reference proteome</keyword>